<organism evidence="2 3">
    <name type="scientific">Trametes coccinea (strain BRFM310)</name>
    <name type="common">Pycnoporus coccineus</name>
    <dbReference type="NCBI Taxonomy" id="1353009"/>
    <lineage>
        <taxon>Eukaryota</taxon>
        <taxon>Fungi</taxon>
        <taxon>Dikarya</taxon>
        <taxon>Basidiomycota</taxon>
        <taxon>Agaricomycotina</taxon>
        <taxon>Agaricomycetes</taxon>
        <taxon>Polyporales</taxon>
        <taxon>Polyporaceae</taxon>
        <taxon>Trametes</taxon>
    </lineage>
</organism>
<keyword evidence="3" id="KW-1185">Reference proteome</keyword>
<dbReference type="AlphaFoldDB" id="A0A1Y2IW88"/>
<proteinExistence type="predicted"/>
<name>A0A1Y2IW88_TRAC3</name>
<accession>A0A1Y2IW88</accession>
<evidence type="ECO:0000313" key="2">
    <source>
        <dbReference type="EMBL" id="OSD05357.1"/>
    </source>
</evidence>
<evidence type="ECO:0000313" key="3">
    <source>
        <dbReference type="Proteomes" id="UP000193067"/>
    </source>
</evidence>
<dbReference type="EMBL" id="KZ084093">
    <property type="protein sequence ID" value="OSD05357.1"/>
    <property type="molecule type" value="Genomic_DNA"/>
</dbReference>
<protein>
    <submittedName>
        <fullName evidence="2">Uncharacterized protein</fullName>
    </submittedName>
</protein>
<feature type="compositionally biased region" description="Polar residues" evidence="1">
    <location>
        <begin position="9"/>
        <end position="18"/>
    </location>
</feature>
<sequence>MHDGPQALGTMSNATAATSIPHESLRGMPCNPHEGHCRRKINQLRRPMVKGTLTIGKTARDRTSRLSPTYTLTRGEQVPRRHAVPAYSLDNTHTTACSDTWGAHMCSVPRVCTSTRRALCSHVSGTSPTADSASWKRSYRYMKHWPVCQCHGRQFSMRVSWCHEKRRRA</sequence>
<dbReference type="Proteomes" id="UP000193067">
    <property type="component" value="Unassembled WGS sequence"/>
</dbReference>
<gene>
    <name evidence="2" type="ORF">PYCCODRAFT_1232035</name>
</gene>
<feature type="region of interest" description="Disordered" evidence="1">
    <location>
        <begin position="1"/>
        <end position="34"/>
    </location>
</feature>
<evidence type="ECO:0000256" key="1">
    <source>
        <dbReference type="SAM" id="MobiDB-lite"/>
    </source>
</evidence>
<reference evidence="2 3" key="1">
    <citation type="journal article" date="2015" name="Biotechnol. Biofuels">
        <title>Enhanced degradation of softwood versus hardwood by the white-rot fungus Pycnoporus coccineus.</title>
        <authorList>
            <person name="Couturier M."/>
            <person name="Navarro D."/>
            <person name="Chevret D."/>
            <person name="Henrissat B."/>
            <person name="Piumi F."/>
            <person name="Ruiz-Duenas F.J."/>
            <person name="Martinez A.T."/>
            <person name="Grigoriev I.V."/>
            <person name="Riley R."/>
            <person name="Lipzen A."/>
            <person name="Berrin J.G."/>
            <person name="Master E.R."/>
            <person name="Rosso M.N."/>
        </authorList>
    </citation>
    <scope>NUCLEOTIDE SEQUENCE [LARGE SCALE GENOMIC DNA]</scope>
    <source>
        <strain evidence="2 3">BRFM310</strain>
    </source>
</reference>